<dbReference type="FunFam" id="3.30.70.270:FF:000003">
    <property type="entry name" value="Transposon Ty3-G Gag-Pol polyprotein"/>
    <property type="match status" value="1"/>
</dbReference>
<dbReference type="InterPro" id="IPR043128">
    <property type="entry name" value="Rev_trsase/Diguanyl_cyclase"/>
</dbReference>
<evidence type="ECO:0000313" key="3">
    <source>
        <dbReference type="EMBL" id="KAL1129983.1"/>
    </source>
</evidence>
<dbReference type="CDD" id="cd01647">
    <property type="entry name" value="RT_LTR"/>
    <property type="match status" value="1"/>
</dbReference>
<accession>A0ABD0Z1H9</accession>
<dbReference type="SUPFAM" id="SSF53098">
    <property type="entry name" value="Ribonuclease H-like"/>
    <property type="match status" value="1"/>
</dbReference>
<evidence type="ECO:0000256" key="1">
    <source>
        <dbReference type="SAM" id="MobiDB-lite"/>
    </source>
</evidence>
<sequence>MPAIRSHEPLLQPQGGVCQVQWQPPHQGMQGRGQVKCANCQKVHVASYRQCETRVAFLEKRSSAPIGQRTSAGPVTQRRQWSAARPVATNYSFSQALGNQQESDQIGSNIGTRQTGTNTAMFPMPAIRSHEPLLQPQGGVCQVQWQPPHQGMQGRGQVKCANCQKVHVASYRQCETRVAFLEKRSSAPIGQRTSAGPVTQRRQWSAARPVATNYSFSQALGNQQESDQIGSNIGTRQTGTNTAMFPMPAIRSHEPLLQPQGGVCQVQWQPPHQGMQGRGQVKCANCQKVHVASYRQCETRVAFLEKRSSAPIGQRTSAGPVTQRRQWSAARPVATNYSFSQALGNQQESDQIGSNIGTRQTGTNTAMFPMPAIRSHEPLLQPQGGVCQVQWQPPHQGMQGRGQVKCANCQKVHVASYRQCETRVAFLEKRSSAPIGQRTSAGPVTQRRQWSAARPVATNYSFSQALGNQQESDQIGSNIGTRQTGTNTAMFPMPAIRSHEPLLQPQGGVCQVQWQPPHQGMQGRGQVKCANCQKVHVASYRQCETRVAFLEKRSSAPIGQRTSAGPVTQRRQWSAARPVATNYSFSQALGNQQESDQIGSNIGTRQTGTNTAMFPMPAIRSHEPLLQPQGGVCQVQWQPPHQGMQGRGQVKCANCQKVHVASYRQCETRVAFLEKRSSAPIGQRTSAGPVTQRRQWSAARPVATNYSFSQALGNQQESDQIGSNIGTRQTGTNTAMFPMPAIRSHEPLLQPQGGVCQVQWQPPHQGMQGRGQVKCANCQKVHVASYRQCETRVAFLEKRSSAPIGQRTSAGPVTQRRQWSAARPVATNYSFSQALGNQQESDQIGSNIGTRQTGTNTAMFPMPAIRSHEPLLQPQGGVCQVQWQPPHQGMQGRGQVKCANCQKVHVASYRQCETRVAFLEKRSSAPIGQRTSAGPVTQRRQWSAARPVATNYSFSQALGNQQESDQIGSNIGTRQTGTNTASLQYPGSEGRLSPDQDAPWGCGEDGFLVRAGEYEYLWMPFGMKTAPTTFQRLMDEFLEGLDPNTIQIYMDDIVVFSRSVEDHGRHLAQLLHRLQEFGLRASEEKSSFFQSELKFMGHTMSERGVSTNCEKIRAVSALPLPKDPKEVKSFQGMVGYYRRFMPNLADKLAPWTRLVRKSSSSNHTCGAGDSKITRWKETLAAYDFDIDHTRGAENVVADCQSRLINATSTDDPQDASEAPEPFALRHLREWAESGPDLEVGKPAGLRHLREWAESGPDLPPTEPGPSGVQEQRPTEDGVRRLTWGREMLNSKRRQVVLETGTGDGVVTTEMATFMLDDTTYYVYVESAPEREQLERLYAAGRLGNTRWEWTLNRVRTVTDTTEQVDIVRTYHVGKTNHRGNNHWTSWNPMFWAGLRVLTMMDRLTQFAFAHQLRNKTACTGLLSFFGTVGLPGTLVVNRGREFHNARVKSLLEELGIRAHITTPGHPRSHGTVERLHSTMAEHLRLLKLERGLEGSEAVARAVLAYNQSVHVATDAIPLELMQTWQMLTGSPPPDVVLGRAGEVTRESKEKRVHRINNAKAPNRWDRIRVGDDTWVKNWYRRRKEDPKFVGPFRVLKKLVKFRIKIRDVATGRTQYVHVNETRVPSSANRRASRSDSDTY</sequence>
<comment type="caution">
    <text evidence="3">The sequence shown here is derived from an EMBL/GenBank/DDBJ whole genome shotgun (WGS) entry which is preliminary data.</text>
</comment>
<organism evidence="3 4">
    <name type="scientific">Ranatra chinensis</name>
    <dbReference type="NCBI Taxonomy" id="642074"/>
    <lineage>
        <taxon>Eukaryota</taxon>
        <taxon>Metazoa</taxon>
        <taxon>Ecdysozoa</taxon>
        <taxon>Arthropoda</taxon>
        <taxon>Hexapoda</taxon>
        <taxon>Insecta</taxon>
        <taxon>Pterygota</taxon>
        <taxon>Neoptera</taxon>
        <taxon>Paraneoptera</taxon>
        <taxon>Hemiptera</taxon>
        <taxon>Heteroptera</taxon>
        <taxon>Panheteroptera</taxon>
        <taxon>Nepomorpha</taxon>
        <taxon>Nepidae</taxon>
        <taxon>Ranatrinae</taxon>
        <taxon>Ranatra</taxon>
    </lineage>
</organism>
<feature type="compositionally biased region" description="Polar residues" evidence="1">
    <location>
        <begin position="961"/>
        <end position="985"/>
    </location>
</feature>
<dbReference type="GO" id="GO:0071897">
    <property type="term" value="P:DNA biosynthetic process"/>
    <property type="evidence" value="ECO:0007669"/>
    <property type="project" value="UniProtKB-ARBA"/>
</dbReference>
<dbReference type="GO" id="GO:0042575">
    <property type="term" value="C:DNA polymerase complex"/>
    <property type="evidence" value="ECO:0007669"/>
    <property type="project" value="UniProtKB-ARBA"/>
</dbReference>
<dbReference type="PANTHER" id="PTHR37984:SF5">
    <property type="entry name" value="PROTEIN NYNRIN-LIKE"/>
    <property type="match status" value="1"/>
</dbReference>
<dbReference type="InterPro" id="IPR043502">
    <property type="entry name" value="DNA/RNA_pol_sf"/>
</dbReference>
<dbReference type="SUPFAM" id="SSF56672">
    <property type="entry name" value="DNA/RNA polymerases"/>
    <property type="match status" value="1"/>
</dbReference>
<evidence type="ECO:0000259" key="2">
    <source>
        <dbReference type="PROSITE" id="PS50994"/>
    </source>
</evidence>
<dbReference type="Gene3D" id="3.30.420.10">
    <property type="entry name" value="Ribonuclease H-like superfamily/Ribonuclease H"/>
    <property type="match status" value="1"/>
</dbReference>
<dbReference type="Proteomes" id="UP001558652">
    <property type="component" value="Unassembled WGS sequence"/>
</dbReference>
<name>A0ABD0Z1H9_9HEMI</name>
<dbReference type="InterPro" id="IPR000477">
    <property type="entry name" value="RT_dom"/>
</dbReference>
<dbReference type="InterPro" id="IPR001584">
    <property type="entry name" value="Integrase_cat-core"/>
</dbReference>
<keyword evidence="4" id="KW-1185">Reference proteome</keyword>
<dbReference type="InterPro" id="IPR036397">
    <property type="entry name" value="RNaseH_sf"/>
</dbReference>
<protein>
    <recommendedName>
        <fullName evidence="2">Integrase catalytic domain-containing protein</fullName>
    </recommendedName>
</protein>
<dbReference type="PROSITE" id="PS50994">
    <property type="entry name" value="INTEGRASE"/>
    <property type="match status" value="1"/>
</dbReference>
<evidence type="ECO:0000313" key="4">
    <source>
        <dbReference type="Proteomes" id="UP001558652"/>
    </source>
</evidence>
<dbReference type="InterPro" id="IPR012337">
    <property type="entry name" value="RNaseH-like_sf"/>
</dbReference>
<feature type="compositionally biased region" description="Polar residues" evidence="1">
    <location>
        <begin position="68"/>
        <end position="80"/>
    </location>
</feature>
<proteinExistence type="predicted"/>
<dbReference type="EMBL" id="JBFDAA010000008">
    <property type="protein sequence ID" value="KAL1129983.1"/>
    <property type="molecule type" value="Genomic_DNA"/>
</dbReference>
<dbReference type="InterPro" id="IPR050951">
    <property type="entry name" value="Retrovirus_Pol_polyprotein"/>
</dbReference>
<gene>
    <name evidence="3" type="ORF">AAG570_012926</name>
</gene>
<feature type="domain" description="Integrase catalytic" evidence="2">
    <location>
        <begin position="1375"/>
        <end position="1525"/>
    </location>
</feature>
<dbReference type="Pfam" id="PF00078">
    <property type="entry name" value="RVT_1"/>
    <property type="match status" value="1"/>
</dbReference>
<dbReference type="Gene3D" id="3.30.70.270">
    <property type="match status" value="2"/>
</dbReference>
<dbReference type="PANTHER" id="PTHR37984">
    <property type="entry name" value="PROTEIN CBG26694"/>
    <property type="match status" value="1"/>
</dbReference>
<feature type="region of interest" description="Disordered" evidence="1">
    <location>
        <begin position="1252"/>
        <end position="1278"/>
    </location>
</feature>
<feature type="region of interest" description="Disordered" evidence="1">
    <location>
        <begin position="65"/>
        <end position="84"/>
    </location>
</feature>
<feature type="region of interest" description="Disordered" evidence="1">
    <location>
        <begin position="961"/>
        <end position="999"/>
    </location>
</feature>
<reference evidence="3 4" key="1">
    <citation type="submission" date="2024-07" db="EMBL/GenBank/DDBJ databases">
        <title>Chromosome-level genome assembly of the water stick insect Ranatra chinensis (Heteroptera: Nepidae).</title>
        <authorList>
            <person name="Liu X."/>
        </authorList>
    </citation>
    <scope>NUCLEOTIDE SEQUENCE [LARGE SCALE GENOMIC DNA]</scope>
    <source>
        <strain evidence="3">Cailab_2021Rc</strain>
        <tissue evidence="3">Muscle</tissue>
    </source>
</reference>